<feature type="transmembrane region" description="Helical" evidence="4">
    <location>
        <begin position="214"/>
        <end position="235"/>
    </location>
</feature>
<comment type="caution">
    <text evidence="6">The sequence shown here is derived from an EMBL/GenBank/DDBJ whole genome shotgun (WGS) entry which is preliminary data.</text>
</comment>
<keyword evidence="2 4" id="KW-1133">Transmembrane helix</keyword>
<gene>
    <name evidence="6" type="ORF">HMPREF0731_2667</name>
</gene>
<dbReference type="InterPro" id="IPR011701">
    <property type="entry name" value="MFS"/>
</dbReference>
<organism evidence="6 7">
    <name type="scientific">Pseudoroseomonas cervicalis ATCC 49957</name>
    <dbReference type="NCBI Taxonomy" id="525371"/>
    <lineage>
        <taxon>Bacteria</taxon>
        <taxon>Pseudomonadati</taxon>
        <taxon>Pseudomonadota</taxon>
        <taxon>Alphaproteobacteria</taxon>
        <taxon>Acetobacterales</taxon>
        <taxon>Roseomonadaceae</taxon>
        <taxon>Roseomonas</taxon>
    </lineage>
</organism>
<dbReference type="PANTHER" id="PTHR23539:SF1">
    <property type="entry name" value="MAJOR FACILITATOR SUPERFAMILY (MFS) PROFILE DOMAIN-CONTAINING PROTEIN"/>
    <property type="match status" value="1"/>
</dbReference>
<dbReference type="InterPro" id="IPR036259">
    <property type="entry name" value="MFS_trans_sf"/>
</dbReference>
<keyword evidence="7" id="KW-1185">Reference proteome</keyword>
<feature type="transmembrane region" description="Helical" evidence="4">
    <location>
        <begin position="247"/>
        <end position="269"/>
    </location>
</feature>
<feature type="transmembrane region" description="Helical" evidence="4">
    <location>
        <begin position="304"/>
        <end position="327"/>
    </location>
</feature>
<dbReference type="InterPro" id="IPR020846">
    <property type="entry name" value="MFS_dom"/>
</dbReference>
<dbReference type="Pfam" id="PF07690">
    <property type="entry name" value="MFS_1"/>
    <property type="match status" value="1"/>
</dbReference>
<evidence type="ECO:0000313" key="6">
    <source>
        <dbReference type="EMBL" id="EFH11112.1"/>
    </source>
</evidence>
<sequence length="406" mass="40890">MAAEPRTARRALDALNFFLADVRDGLGPYLAIWLTSVQGWDQGGAGAVLALGGVAGLLAKGPAGVLVDALPEKRLLVVGTAIAVTLACALILVAPGFWPVAISQVLSGMAAAAILPALAALTLGVVGQAGFDARMGRNEAFNHAGNAFAAATAGGLSLYFGPVVVFWLLGGMALGSILSALAVPAAAVDPQAARGLAEGQVPAHWRDLLADRRLAVLALGCAMFHFANAPMLPLVGQKLAMADPARGTALVSACIVAAQVVMIGTSILAGRKAGIWGRKTLFLAGFLVLPLRGVLYTLSDNAAWLVGVQLLDGIGAGLFGVLLPLMVADLTRGTGHFGAALGITAVVQGLGAASANALAGWVAARFGFDAAFLLLAGSAAIGVVVFALAMPETRPDPRLPPGAQPA</sequence>
<dbReference type="Gene3D" id="1.20.1250.20">
    <property type="entry name" value="MFS general substrate transporter like domains"/>
    <property type="match status" value="2"/>
</dbReference>
<keyword evidence="1 4" id="KW-0812">Transmembrane</keyword>
<feature type="transmembrane region" description="Helical" evidence="4">
    <location>
        <begin position="75"/>
        <end position="98"/>
    </location>
</feature>
<protein>
    <submittedName>
        <fullName evidence="6">Transporter, major facilitator family protein</fullName>
    </submittedName>
</protein>
<dbReference type="AlphaFoldDB" id="D5RNK6"/>
<feature type="transmembrane region" description="Helical" evidence="4">
    <location>
        <begin position="339"/>
        <end position="364"/>
    </location>
</feature>
<keyword evidence="3 4" id="KW-0472">Membrane</keyword>
<evidence type="ECO:0000256" key="4">
    <source>
        <dbReference type="SAM" id="Phobius"/>
    </source>
</evidence>
<evidence type="ECO:0000256" key="3">
    <source>
        <dbReference type="ARBA" id="ARBA00023136"/>
    </source>
</evidence>
<evidence type="ECO:0000256" key="1">
    <source>
        <dbReference type="ARBA" id="ARBA00022692"/>
    </source>
</evidence>
<dbReference type="Proteomes" id="UP000005324">
    <property type="component" value="Unassembled WGS sequence"/>
</dbReference>
<dbReference type="PROSITE" id="PS50850">
    <property type="entry name" value="MFS"/>
    <property type="match status" value="1"/>
</dbReference>
<feature type="transmembrane region" description="Helical" evidence="4">
    <location>
        <begin position="281"/>
        <end position="298"/>
    </location>
</feature>
<evidence type="ECO:0000313" key="7">
    <source>
        <dbReference type="Proteomes" id="UP000005324"/>
    </source>
</evidence>
<feature type="transmembrane region" description="Helical" evidence="4">
    <location>
        <begin position="370"/>
        <end position="389"/>
    </location>
</feature>
<evidence type="ECO:0000259" key="5">
    <source>
        <dbReference type="PROSITE" id="PS50850"/>
    </source>
</evidence>
<dbReference type="SUPFAM" id="SSF103473">
    <property type="entry name" value="MFS general substrate transporter"/>
    <property type="match status" value="1"/>
</dbReference>
<feature type="transmembrane region" description="Helical" evidence="4">
    <location>
        <begin position="143"/>
        <end position="160"/>
    </location>
</feature>
<feature type="transmembrane region" description="Helical" evidence="4">
    <location>
        <begin position="43"/>
        <end position="63"/>
    </location>
</feature>
<accession>D5RNK6</accession>
<feature type="domain" description="Major facilitator superfamily (MFS) profile" evidence="5">
    <location>
        <begin position="168"/>
        <end position="406"/>
    </location>
</feature>
<dbReference type="RefSeq" id="WP_007005873.1">
    <property type="nucleotide sequence ID" value="NZ_GG770809.1"/>
</dbReference>
<dbReference type="HOGENOM" id="CLU_038484_0_0_5"/>
<dbReference type="PANTHER" id="PTHR23539">
    <property type="entry name" value="MFS TRANSPORTER"/>
    <property type="match status" value="1"/>
</dbReference>
<feature type="transmembrane region" description="Helical" evidence="4">
    <location>
        <begin position="110"/>
        <end position="131"/>
    </location>
</feature>
<name>D5RNK6_9PROT</name>
<reference evidence="6 7" key="1">
    <citation type="submission" date="2010-04" db="EMBL/GenBank/DDBJ databases">
        <authorList>
            <person name="Qin X."/>
            <person name="Bachman B."/>
            <person name="Battles P."/>
            <person name="Bell A."/>
            <person name="Bess C."/>
            <person name="Bickham C."/>
            <person name="Chaboub L."/>
            <person name="Chen D."/>
            <person name="Coyle M."/>
            <person name="Deiros D.R."/>
            <person name="Dinh H."/>
            <person name="Forbes L."/>
            <person name="Fowler G."/>
            <person name="Francisco L."/>
            <person name="Fu Q."/>
            <person name="Gubbala S."/>
            <person name="Hale W."/>
            <person name="Han Y."/>
            <person name="Hemphill L."/>
            <person name="Highlander S.K."/>
            <person name="Hirani K."/>
            <person name="Hogues M."/>
            <person name="Jackson L."/>
            <person name="Jakkamsetti A."/>
            <person name="Javaid M."/>
            <person name="Jiang H."/>
            <person name="Korchina V."/>
            <person name="Kovar C."/>
            <person name="Lara F."/>
            <person name="Lee S."/>
            <person name="Mata R."/>
            <person name="Mathew T."/>
            <person name="Moen C."/>
            <person name="Morales K."/>
            <person name="Munidasa M."/>
            <person name="Nazareth L."/>
            <person name="Ngo R."/>
            <person name="Nguyen L."/>
            <person name="Okwuonu G."/>
            <person name="Ongeri F."/>
            <person name="Patil S."/>
            <person name="Petrosino J."/>
            <person name="Pham C."/>
            <person name="Pham P."/>
            <person name="Pu L.-L."/>
            <person name="Puazo M."/>
            <person name="Raj R."/>
            <person name="Reid J."/>
            <person name="Rouhana J."/>
            <person name="Saada N."/>
            <person name="Shang Y."/>
            <person name="Simmons D."/>
            <person name="Thornton R."/>
            <person name="Warren J."/>
            <person name="Weissenberger G."/>
            <person name="Zhang J."/>
            <person name="Zhang L."/>
            <person name="Zhou C."/>
            <person name="Zhu D."/>
            <person name="Muzny D."/>
            <person name="Worley K."/>
            <person name="Gibbs R."/>
        </authorList>
    </citation>
    <scope>NUCLEOTIDE SEQUENCE [LARGE SCALE GENOMIC DNA]</scope>
    <source>
        <strain evidence="6 7">ATCC 49957</strain>
    </source>
</reference>
<evidence type="ECO:0000256" key="2">
    <source>
        <dbReference type="ARBA" id="ARBA00022989"/>
    </source>
</evidence>
<proteinExistence type="predicted"/>
<dbReference type="EMBL" id="ADVL01000502">
    <property type="protein sequence ID" value="EFH11112.1"/>
    <property type="molecule type" value="Genomic_DNA"/>
</dbReference>
<dbReference type="GO" id="GO:0022857">
    <property type="term" value="F:transmembrane transporter activity"/>
    <property type="evidence" value="ECO:0007669"/>
    <property type="project" value="InterPro"/>
</dbReference>
<dbReference type="OrthoDB" id="9812574at2"/>